<accession>A0A7R8UCH1</accession>
<dbReference type="EMBL" id="LR899009">
    <property type="protein sequence ID" value="CAD7078158.1"/>
    <property type="molecule type" value="Genomic_DNA"/>
</dbReference>
<name>A0A7R8UCH1_HERIL</name>
<feature type="region of interest" description="Disordered" evidence="1">
    <location>
        <begin position="1"/>
        <end position="20"/>
    </location>
</feature>
<reference evidence="3 4" key="1">
    <citation type="submission" date="2020-11" db="EMBL/GenBank/DDBJ databases">
        <authorList>
            <person name="Wallbank WR R."/>
            <person name="Pardo Diaz C."/>
            <person name="Kozak K."/>
            <person name="Martin S."/>
            <person name="Jiggins C."/>
            <person name="Moest M."/>
            <person name="Warren A I."/>
            <person name="Generalovic N T."/>
            <person name="Byers J.R.P. K."/>
            <person name="Montejo-Kovacevich G."/>
            <person name="Yen C E."/>
        </authorList>
    </citation>
    <scope>NUCLEOTIDE SEQUENCE [LARGE SCALE GENOMIC DNA]</scope>
</reference>
<dbReference type="AlphaFoldDB" id="A0A7R8UCH1"/>
<protein>
    <submittedName>
        <fullName evidence="3">Uncharacterized protein</fullName>
    </submittedName>
</protein>
<feature type="region of interest" description="Disordered" evidence="1">
    <location>
        <begin position="308"/>
        <end position="328"/>
    </location>
</feature>
<feature type="region of interest" description="Disordered" evidence="1">
    <location>
        <begin position="167"/>
        <end position="196"/>
    </location>
</feature>
<feature type="compositionally biased region" description="Basic and acidic residues" evidence="1">
    <location>
        <begin position="167"/>
        <end position="176"/>
    </location>
</feature>
<evidence type="ECO:0000256" key="2">
    <source>
        <dbReference type="SAM" id="Phobius"/>
    </source>
</evidence>
<feature type="region of interest" description="Disordered" evidence="1">
    <location>
        <begin position="224"/>
        <end position="293"/>
    </location>
</feature>
<sequence length="495" mass="56032">MDKESRSLVDNPASVTRKKPPKLKAIDRSISIAIDNYTPAPTMIVDDSLILEEPPPPIPTQLLAKPPDIYFVSSGRTSPLSATNTISTTSTATYDDCPHHIRKSNFRRSDTINVHSPSNFQMRKTHSFHANEPNPEEFLLSSRRTSSVRGSYLFPQVVVKEGELRTTVDRSPDPNRRSCRMHRSFNEPKRPISKTEITIEGIKYPSLNDDSLQEVEASMQPLAAPMASLEPEVIRSRSNSHSKIEEDTIFEIGNGSANSGSRKHHHKHSSHSLEGPQQPHTGFKRGGKHTHSLYLSPNSFEELQIHRSLQGAKKSHSASVRVRPYRESLSATKKSKSFMIDTYPEFELSPHRRDSRILVSDDIKRSPRPSTTRLMDEHRSSFDRKSSHGYDVNDLDFEQVLRPFRQSRRKSSVAGSVKKLKKKSLSDDTDEDDESDRKRKRIVCIIMTVFLCLVCASVFVVVITLTHSSVAQGKNQTKKIYTFSRDSPIHYNGMF</sequence>
<feature type="compositionally biased region" description="Basic residues" evidence="1">
    <location>
        <begin position="282"/>
        <end position="291"/>
    </location>
</feature>
<feature type="region of interest" description="Disordered" evidence="1">
    <location>
        <begin position="358"/>
        <end position="386"/>
    </location>
</feature>
<evidence type="ECO:0000313" key="4">
    <source>
        <dbReference type="Proteomes" id="UP000594454"/>
    </source>
</evidence>
<evidence type="ECO:0000313" key="3">
    <source>
        <dbReference type="EMBL" id="CAD7078158.1"/>
    </source>
</evidence>
<dbReference type="Proteomes" id="UP000594454">
    <property type="component" value="Chromosome 1"/>
</dbReference>
<keyword evidence="2" id="KW-0472">Membrane</keyword>
<keyword evidence="2" id="KW-1133">Transmembrane helix</keyword>
<feature type="compositionally biased region" description="Basic residues" evidence="1">
    <location>
        <begin position="261"/>
        <end position="270"/>
    </location>
</feature>
<feature type="compositionally biased region" description="Basic and acidic residues" evidence="1">
    <location>
        <begin position="374"/>
        <end position="386"/>
    </location>
</feature>
<keyword evidence="4" id="KW-1185">Reference proteome</keyword>
<keyword evidence="2" id="KW-0812">Transmembrane</keyword>
<organism evidence="3 4">
    <name type="scientific">Hermetia illucens</name>
    <name type="common">Black soldier fly</name>
    <dbReference type="NCBI Taxonomy" id="343691"/>
    <lineage>
        <taxon>Eukaryota</taxon>
        <taxon>Metazoa</taxon>
        <taxon>Ecdysozoa</taxon>
        <taxon>Arthropoda</taxon>
        <taxon>Hexapoda</taxon>
        <taxon>Insecta</taxon>
        <taxon>Pterygota</taxon>
        <taxon>Neoptera</taxon>
        <taxon>Endopterygota</taxon>
        <taxon>Diptera</taxon>
        <taxon>Brachycera</taxon>
        <taxon>Stratiomyomorpha</taxon>
        <taxon>Stratiomyidae</taxon>
        <taxon>Hermetiinae</taxon>
        <taxon>Hermetia</taxon>
    </lineage>
</organism>
<feature type="transmembrane region" description="Helical" evidence="2">
    <location>
        <begin position="442"/>
        <end position="465"/>
    </location>
</feature>
<proteinExistence type="predicted"/>
<gene>
    <name evidence="3" type="ORF">HERILL_LOCUS1443</name>
</gene>
<dbReference type="InParanoid" id="A0A7R8UCH1"/>
<evidence type="ECO:0000256" key="1">
    <source>
        <dbReference type="SAM" id="MobiDB-lite"/>
    </source>
</evidence>